<evidence type="ECO:0000313" key="4">
    <source>
        <dbReference type="Proteomes" id="UP000614410"/>
    </source>
</evidence>
<evidence type="ECO:0000259" key="2">
    <source>
        <dbReference type="SMART" id="SM00849"/>
    </source>
</evidence>
<proteinExistence type="predicted"/>
<protein>
    <submittedName>
        <fullName evidence="3">MBL fold metallo-hydrolase</fullName>
    </submittedName>
</protein>
<evidence type="ECO:0000256" key="1">
    <source>
        <dbReference type="ARBA" id="ARBA00022759"/>
    </source>
</evidence>
<dbReference type="SUPFAM" id="SSF56281">
    <property type="entry name" value="Metallo-hydrolase/oxidoreductase"/>
    <property type="match status" value="1"/>
</dbReference>
<keyword evidence="1" id="KW-0378">Hydrolase</keyword>
<dbReference type="SMART" id="SM00849">
    <property type="entry name" value="Lactamase_B"/>
    <property type="match status" value="1"/>
</dbReference>
<dbReference type="InterPro" id="IPR001279">
    <property type="entry name" value="Metallo-B-lactamas"/>
</dbReference>
<dbReference type="InterPro" id="IPR036866">
    <property type="entry name" value="RibonucZ/Hydroxyglut_hydro"/>
</dbReference>
<dbReference type="EMBL" id="JAEKNN010000060">
    <property type="protein sequence ID" value="MBJ7610298.1"/>
    <property type="molecule type" value="Genomic_DNA"/>
</dbReference>
<evidence type="ECO:0000313" key="3">
    <source>
        <dbReference type="EMBL" id="MBJ7610298.1"/>
    </source>
</evidence>
<name>A0A934NFR7_9BACT</name>
<reference evidence="3 4" key="1">
    <citation type="submission" date="2020-10" db="EMBL/GenBank/DDBJ databases">
        <title>Ca. Dormibacterota MAGs.</title>
        <authorList>
            <person name="Montgomery K."/>
        </authorList>
    </citation>
    <scope>NUCLEOTIDE SEQUENCE [LARGE SCALE GENOMIC DNA]</scope>
    <source>
        <strain evidence="3">Mitchell_Peninsula_5</strain>
    </source>
</reference>
<dbReference type="PANTHER" id="PTHR46018">
    <property type="entry name" value="ZINC PHOSPHODIESTERASE ELAC PROTEIN 1"/>
    <property type="match status" value="1"/>
</dbReference>
<accession>A0A934NFR7</accession>
<dbReference type="AlphaFoldDB" id="A0A934NFR7"/>
<organism evidence="3 4">
    <name type="scientific">Candidatus Amunia macphersoniae</name>
    <dbReference type="NCBI Taxonomy" id="3127014"/>
    <lineage>
        <taxon>Bacteria</taxon>
        <taxon>Bacillati</taxon>
        <taxon>Candidatus Dormiibacterota</taxon>
        <taxon>Candidatus Dormibacteria</taxon>
        <taxon>Candidatus Aeolococcales</taxon>
        <taxon>Candidatus Aeolococcaceae</taxon>
        <taxon>Candidatus Amunia</taxon>
    </lineage>
</organism>
<dbReference type="GO" id="GO:0042781">
    <property type="term" value="F:3'-tRNA processing endoribonuclease activity"/>
    <property type="evidence" value="ECO:0007669"/>
    <property type="project" value="TreeGrafter"/>
</dbReference>
<dbReference type="Pfam" id="PF12706">
    <property type="entry name" value="Lactamase_B_2"/>
    <property type="match status" value="1"/>
</dbReference>
<feature type="domain" description="Metallo-beta-lactamase" evidence="2">
    <location>
        <begin position="30"/>
        <end position="232"/>
    </location>
</feature>
<comment type="caution">
    <text evidence="3">The sequence shown here is derived from an EMBL/GenBank/DDBJ whole genome shotgun (WGS) entry which is preliminary data.</text>
</comment>
<gene>
    <name evidence="3" type="ORF">JF887_12835</name>
</gene>
<keyword evidence="1" id="KW-0255">Endonuclease</keyword>
<dbReference type="PANTHER" id="PTHR46018:SF2">
    <property type="entry name" value="ZINC PHOSPHODIESTERASE ELAC PROTEIN 1"/>
    <property type="match status" value="1"/>
</dbReference>
<dbReference type="Proteomes" id="UP000614410">
    <property type="component" value="Unassembled WGS sequence"/>
</dbReference>
<keyword evidence="1" id="KW-0540">Nuclease</keyword>
<sequence length="263" mass="28015">MADAHDPAEAGNRSTRLTVLGSGDAFSGCGCNASYLVDDRVLVDCGGPVQVLMPRVGMSVSSLDLVLVTHFHADHTFMLPLLLGARAFTDDLRQGLAIAGPPGTREYVTRLLSTGYGRRLVGLIDERIRPQWWVLQDGATERIAGYSVTARAVVHSTGPSLAYTVSRGPSPVIGFSGDSELCAGLRRTIAASDVMVCECTGWEEPAEGGHLWRGELEQLIMEFPDTRFVLSHLRTRGTVAGAIMAHDLLGLDIDAPGIASLSG</sequence>
<dbReference type="Gene3D" id="3.60.15.10">
    <property type="entry name" value="Ribonuclease Z/Hydroxyacylglutathione hydrolase-like"/>
    <property type="match status" value="1"/>
</dbReference>